<sequence length="228" mass="24875">MISSLPSGEQIAEMQISLAGLFSLSPDFTGYIRTEIENTDGCLLVENGKPVAGSYIAGDLKLSGSDAYRAMLKKERMKCILNTYRPEELESAKAAIDDNFVISEDADRTEIKGDSILSPETLLSVMRQPGVIAASVFFEGFALQSAGDADFEHVAAVSEDLVRTGAKMTDDLMMGELNQLLLETDEGKLIVTPARDLFICILAEKDANLGLIRLALQKIRYDLNEENS</sequence>
<dbReference type="AlphaFoldDB" id="A0A9E7TLD2"/>
<evidence type="ECO:0000313" key="3">
    <source>
        <dbReference type="Proteomes" id="UP001060368"/>
    </source>
</evidence>
<dbReference type="KEGG" id="mend:L6E24_05715"/>
<gene>
    <name evidence="2" type="ORF">L6E24_05715</name>
</gene>
<feature type="domain" description="Roadblock/LAMTOR2" evidence="1">
    <location>
        <begin position="118"/>
        <end position="203"/>
    </location>
</feature>
<dbReference type="RefSeq" id="WP_257743752.1">
    <property type="nucleotide sequence ID" value="NZ_CP096115.1"/>
</dbReference>
<accession>A0A9E7TLD2</accession>
<dbReference type="Gene3D" id="3.30.450.30">
    <property type="entry name" value="Dynein light chain 2a, cytoplasmic"/>
    <property type="match status" value="1"/>
</dbReference>
<proteinExistence type="predicted"/>
<dbReference type="InterPro" id="IPR004942">
    <property type="entry name" value="Roadblock/LAMTOR2_dom"/>
</dbReference>
<dbReference type="SUPFAM" id="SSF103196">
    <property type="entry name" value="Roadblock/LC7 domain"/>
    <property type="match status" value="1"/>
</dbReference>
<keyword evidence="3" id="KW-1185">Reference proteome</keyword>
<dbReference type="Pfam" id="PF03259">
    <property type="entry name" value="Robl_LC7"/>
    <property type="match status" value="1"/>
</dbReference>
<protein>
    <submittedName>
        <fullName evidence="2">Roadblock/LC7 domain-containing protein</fullName>
    </submittedName>
</protein>
<evidence type="ECO:0000313" key="2">
    <source>
        <dbReference type="EMBL" id="UUX93615.1"/>
    </source>
</evidence>
<dbReference type="GeneID" id="74307175"/>
<reference evidence="2" key="1">
    <citation type="submission" date="2022-04" db="EMBL/GenBank/DDBJ databases">
        <title>Complete genome of Methanoplanus endosymbiosus DSM 3599.</title>
        <authorList>
            <person name="Chen S.-C."/>
            <person name="You Y.-T."/>
            <person name="Zhou Y.-Z."/>
            <person name="Lai M.-C."/>
        </authorList>
    </citation>
    <scope>NUCLEOTIDE SEQUENCE</scope>
    <source>
        <strain evidence="2">DSM 3599</strain>
    </source>
</reference>
<dbReference type="EMBL" id="CP096115">
    <property type="protein sequence ID" value="UUX93615.1"/>
    <property type="molecule type" value="Genomic_DNA"/>
</dbReference>
<name>A0A9E7TLD2_9EURY</name>
<dbReference type="Proteomes" id="UP001060368">
    <property type="component" value="Chromosome"/>
</dbReference>
<organism evidence="2 3">
    <name type="scientific">Methanoplanus endosymbiosus</name>
    <dbReference type="NCBI Taxonomy" id="33865"/>
    <lineage>
        <taxon>Archaea</taxon>
        <taxon>Methanobacteriati</taxon>
        <taxon>Methanobacteriota</taxon>
        <taxon>Stenosarchaea group</taxon>
        <taxon>Methanomicrobia</taxon>
        <taxon>Methanomicrobiales</taxon>
        <taxon>Methanomicrobiaceae</taxon>
        <taxon>Methanoplanus</taxon>
    </lineage>
</organism>
<evidence type="ECO:0000259" key="1">
    <source>
        <dbReference type="SMART" id="SM00960"/>
    </source>
</evidence>
<dbReference type="SMART" id="SM00960">
    <property type="entry name" value="Robl_LC7"/>
    <property type="match status" value="1"/>
</dbReference>